<organism evidence="1 2">
    <name type="scientific">Anaerofustis stercorihominis</name>
    <dbReference type="NCBI Taxonomy" id="214853"/>
    <lineage>
        <taxon>Bacteria</taxon>
        <taxon>Bacillati</taxon>
        <taxon>Bacillota</taxon>
        <taxon>Clostridia</taxon>
        <taxon>Eubacteriales</taxon>
        <taxon>Eubacteriaceae</taxon>
        <taxon>Anaerofustis</taxon>
    </lineage>
</organism>
<dbReference type="InterPro" id="IPR013785">
    <property type="entry name" value="Aldolase_TIM"/>
</dbReference>
<dbReference type="PANTHER" id="PTHR35787">
    <property type="entry name" value="GLYCEROL UPTAKE OPERON ANTITERMINATOR REGULATORY PROTEIN"/>
    <property type="match status" value="1"/>
</dbReference>
<dbReference type="PIRSF" id="PIRSF016897">
    <property type="entry name" value="GlpP"/>
    <property type="match status" value="1"/>
</dbReference>
<dbReference type="InterPro" id="IPR006699">
    <property type="entry name" value="GlpP"/>
</dbReference>
<dbReference type="SUPFAM" id="SSF110391">
    <property type="entry name" value="GlpP-like"/>
    <property type="match status" value="1"/>
</dbReference>
<dbReference type="RefSeq" id="WP_117532205.1">
    <property type="nucleotide sequence ID" value="NZ_QUSM01000003.1"/>
</dbReference>
<evidence type="ECO:0000313" key="1">
    <source>
        <dbReference type="EMBL" id="RGD74496.1"/>
    </source>
</evidence>
<dbReference type="AlphaFoldDB" id="A0A3E3DZJ5"/>
<comment type="caution">
    <text evidence="1">The sequence shown here is derived from an EMBL/GenBank/DDBJ whole genome shotgun (WGS) entry which is preliminary data.</text>
</comment>
<evidence type="ECO:0000313" key="2">
    <source>
        <dbReference type="Proteomes" id="UP000261212"/>
    </source>
</evidence>
<protein>
    <submittedName>
        <fullName evidence="1">Glycerol-3-phosphate responsive antiterminator</fullName>
    </submittedName>
</protein>
<accession>A0A3E3DZJ5</accession>
<reference evidence="1 2" key="1">
    <citation type="submission" date="2018-08" db="EMBL/GenBank/DDBJ databases">
        <title>A genome reference for cultivated species of the human gut microbiota.</title>
        <authorList>
            <person name="Zou Y."/>
            <person name="Xue W."/>
            <person name="Luo G."/>
        </authorList>
    </citation>
    <scope>NUCLEOTIDE SEQUENCE [LARGE SCALE GENOMIC DNA]</scope>
    <source>
        <strain evidence="1 2">AM25-6</strain>
    </source>
</reference>
<dbReference type="Proteomes" id="UP000261212">
    <property type="component" value="Unassembled WGS sequence"/>
</dbReference>
<dbReference type="Gene3D" id="3.20.20.70">
    <property type="entry name" value="Aldolase class I"/>
    <property type="match status" value="1"/>
</dbReference>
<gene>
    <name evidence="1" type="ORF">DW687_06990</name>
</gene>
<dbReference type="GO" id="GO:0006071">
    <property type="term" value="P:glycerol metabolic process"/>
    <property type="evidence" value="ECO:0007669"/>
    <property type="project" value="InterPro"/>
</dbReference>
<sequence length="187" mass="20332">MNKKLIDALKKNPIIVSVRSEEETDRAIKSRAEVVFIIHTDMNHLVSQVKKIKNAGKMAFIHVDLVHGFSSSPIALEYIYKLTNPDGILTTKKALINKAKDLNLTSILRVFALDSPTIVSSAKLIKEVKPDIVEILPGIAPKAIKLIGEKVNVPIIAGGMIETKDEVISCIKNGAVGVSSSSEKLII</sequence>
<dbReference type="PANTHER" id="PTHR35787:SF1">
    <property type="entry name" value="GLYCEROL UPTAKE OPERON ANTITERMINATOR REGULATORY PROTEIN"/>
    <property type="match status" value="1"/>
</dbReference>
<dbReference type="EMBL" id="QUSM01000003">
    <property type="protein sequence ID" value="RGD74496.1"/>
    <property type="molecule type" value="Genomic_DNA"/>
</dbReference>
<name>A0A3E3DZJ5_9FIRM</name>
<proteinExistence type="predicted"/>
<dbReference type="GO" id="GO:0006355">
    <property type="term" value="P:regulation of DNA-templated transcription"/>
    <property type="evidence" value="ECO:0007669"/>
    <property type="project" value="InterPro"/>
</dbReference>
<dbReference type="Pfam" id="PF04309">
    <property type="entry name" value="G3P_antiterm"/>
    <property type="match status" value="1"/>
</dbReference>